<dbReference type="EMBL" id="JASJOT010000004">
    <property type="protein sequence ID" value="MDJ1493082.1"/>
    <property type="molecule type" value="Genomic_DNA"/>
</dbReference>
<dbReference type="RefSeq" id="WP_313994853.1">
    <property type="nucleotide sequence ID" value="NZ_JASJOT010000004.1"/>
</dbReference>
<name>A0ABT7CH65_9BACT</name>
<evidence type="ECO:0000313" key="1">
    <source>
        <dbReference type="EMBL" id="MDJ1493082.1"/>
    </source>
</evidence>
<organism evidence="1 2">
    <name type="scientific">Xanthocytophaga flava</name>
    <dbReference type="NCBI Taxonomy" id="3048013"/>
    <lineage>
        <taxon>Bacteria</taxon>
        <taxon>Pseudomonadati</taxon>
        <taxon>Bacteroidota</taxon>
        <taxon>Cytophagia</taxon>
        <taxon>Cytophagales</taxon>
        <taxon>Rhodocytophagaceae</taxon>
        <taxon>Xanthocytophaga</taxon>
    </lineage>
</organism>
<protein>
    <submittedName>
        <fullName evidence="1">Uncharacterized protein</fullName>
    </submittedName>
</protein>
<proteinExistence type="predicted"/>
<comment type="caution">
    <text evidence="1">The sequence shown here is derived from an EMBL/GenBank/DDBJ whole genome shotgun (WGS) entry which is preliminary data.</text>
</comment>
<keyword evidence="2" id="KW-1185">Reference proteome</keyword>
<evidence type="ECO:0000313" key="2">
    <source>
        <dbReference type="Proteomes" id="UP001228581"/>
    </source>
</evidence>
<reference evidence="1 2" key="1">
    <citation type="submission" date="2023-05" db="EMBL/GenBank/DDBJ databases">
        <authorList>
            <person name="Zhang X."/>
        </authorList>
    </citation>
    <scope>NUCLEOTIDE SEQUENCE [LARGE SCALE GENOMIC DNA]</scope>
    <source>
        <strain evidence="1 2">DM2B3-1</strain>
    </source>
</reference>
<accession>A0ABT7CH65</accession>
<gene>
    <name evidence="1" type="ORF">QNI19_09070</name>
</gene>
<dbReference type="Proteomes" id="UP001228581">
    <property type="component" value="Unassembled WGS sequence"/>
</dbReference>
<sequence>MIAAIQIVSPTSARVSTTGEDSKSLIELYPNSFVDQLTLKVTSITGLAYIRVTDLIG</sequence>